<proteinExistence type="predicted"/>
<dbReference type="AlphaFoldDB" id="A0A366D1U3"/>
<evidence type="ECO:0000313" key="2">
    <source>
        <dbReference type="Proteomes" id="UP000252086"/>
    </source>
</evidence>
<dbReference type="GO" id="GO:0003677">
    <property type="term" value="F:DNA binding"/>
    <property type="evidence" value="ECO:0007669"/>
    <property type="project" value="InterPro"/>
</dbReference>
<evidence type="ECO:0008006" key="3">
    <source>
        <dbReference type="Google" id="ProtNLM"/>
    </source>
</evidence>
<dbReference type="Gene3D" id="1.10.260.40">
    <property type="entry name" value="lambda repressor-like DNA-binding domains"/>
    <property type="match status" value="1"/>
</dbReference>
<dbReference type="SUPFAM" id="SSF47413">
    <property type="entry name" value="lambda repressor-like DNA-binding domains"/>
    <property type="match status" value="1"/>
</dbReference>
<gene>
    <name evidence="1" type="ORF">DFP76_104222</name>
</gene>
<name>A0A366D1U3_9GAMM</name>
<sequence length="76" mass="8494">MNSMKELISCLDGGVPTAANVCRVSVRAVYKWIEKNRLPRTEYTNETTYAKELEAASNGSVRASDFLQQTKHKQSA</sequence>
<accession>A0A366D1U3</accession>
<evidence type="ECO:0000313" key="1">
    <source>
        <dbReference type="EMBL" id="RBO83404.1"/>
    </source>
</evidence>
<dbReference type="OrthoDB" id="5917957at2"/>
<dbReference type="RefSeq" id="WP_113874356.1">
    <property type="nucleotide sequence ID" value="NZ_QNRF01000004.1"/>
</dbReference>
<dbReference type="Proteomes" id="UP000252086">
    <property type="component" value="Unassembled WGS sequence"/>
</dbReference>
<dbReference type="EMBL" id="QNRF01000004">
    <property type="protein sequence ID" value="RBO83404.1"/>
    <property type="molecule type" value="Genomic_DNA"/>
</dbReference>
<dbReference type="InterPro" id="IPR010982">
    <property type="entry name" value="Lambda_DNA-bd_dom_sf"/>
</dbReference>
<comment type="caution">
    <text evidence="1">The sequence shown here is derived from an EMBL/GenBank/DDBJ whole genome shotgun (WGS) entry which is preliminary data.</text>
</comment>
<reference evidence="1 2" key="1">
    <citation type="submission" date="2018-06" db="EMBL/GenBank/DDBJ databases">
        <title>Genomic Encyclopedia of Type Strains, Phase III (KMG-III): the genomes of soil and plant-associated and newly described type strains.</title>
        <authorList>
            <person name="Whitman W."/>
        </authorList>
    </citation>
    <scope>NUCLEOTIDE SEQUENCE [LARGE SCALE GENOMIC DNA]</scope>
    <source>
        <strain evidence="1 2">CECT 7732</strain>
    </source>
</reference>
<protein>
    <recommendedName>
        <fullName evidence="3">YdaS antitoxin of YdaST toxin-antitoxin system</fullName>
    </recommendedName>
</protein>
<keyword evidence="2" id="KW-1185">Reference proteome</keyword>
<organism evidence="1 2">
    <name type="scientific">Marinomonas aquiplantarum</name>
    <dbReference type="NCBI Taxonomy" id="491951"/>
    <lineage>
        <taxon>Bacteria</taxon>
        <taxon>Pseudomonadati</taxon>
        <taxon>Pseudomonadota</taxon>
        <taxon>Gammaproteobacteria</taxon>
        <taxon>Oceanospirillales</taxon>
        <taxon>Oceanospirillaceae</taxon>
        <taxon>Marinomonas</taxon>
    </lineage>
</organism>